<dbReference type="SUPFAM" id="SSF52540">
    <property type="entry name" value="P-loop containing nucleoside triphosphate hydrolases"/>
    <property type="match status" value="1"/>
</dbReference>
<dbReference type="GO" id="GO:0005524">
    <property type="term" value="F:ATP binding"/>
    <property type="evidence" value="ECO:0007669"/>
    <property type="project" value="UniProtKB-KW"/>
</dbReference>
<dbReference type="Proteomes" id="UP000509448">
    <property type="component" value="Chromosome"/>
</dbReference>
<dbReference type="EMBL" id="AP018732">
    <property type="protein sequence ID" value="BBE42851.1"/>
    <property type="molecule type" value="Genomic_DNA"/>
</dbReference>
<dbReference type="InterPro" id="IPR027417">
    <property type="entry name" value="P-loop_NTPase"/>
</dbReference>
<dbReference type="FunFam" id="3.40.50.300:FF:000032">
    <property type="entry name" value="Export ABC transporter ATP-binding protein"/>
    <property type="match status" value="1"/>
</dbReference>
<dbReference type="GO" id="GO:0005886">
    <property type="term" value="C:plasma membrane"/>
    <property type="evidence" value="ECO:0007669"/>
    <property type="project" value="TreeGrafter"/>
</dbReference>
<organism evidence="5 6">
    <name type="scientific">Conexivisphaera calida</name>
    <dbReference type="NCBI Taxonomy" id="1874277"/>
    <lineage>
        <taxon>Archaea</taxon>
        <taxon>Nitrososphaerota</taxon>
        <taxon>Conexivisphaeria</taxon>
        <taxon>Conexivisphaerales</taxon>
        <taxon>Conexivisphaeraceae</taxon>
        <taxon>Conexivisphaera</taxon>
    </lineage>
</organism>
<keyword evidence="3 5" id="KW-0067">ATP-binding</keyword>
<dbReference type="InterPro" id="IPR003593">
    <property type="entry name" value="AAA+_ATPase"/>
</dbReference>
<keyword evidence="2" id="KW-0547">Nucleotide-binding</keyword>
<dbReference type="Gene3D" id="3.40.50.300">
    <property type="entry name" value="P-loop containing nucleotide triphosphate hydrolases"/>
    <property type="match status" value="1"/>
</dbReference>
<keyword evidence="6" id="KW-1185">Reference proteome</keyword>
<evidence type="ECO:0000259" key="4">
    <source>
        <dbReference type="PROSITE" id="PS50893"/>
    </source>
</evidence>
<accession>A0A4P2VFB2</accession>
<dbReference type="PANTHER" id="PTHR24220">
    <property type="entry name" value="IMPORT ATP-BINDING PROTEIN"/>
    <property type="match status" value="1"/>
</dbReference>
<proteinExistence type="predicted"/>
<gene>
    <name evidence="5" type="ORF">NAS2_1468</name>
</gene>
<keyword evidence="5" id="KW-0449">Lipoprotein</keyword>
<dbReference type="InterPro" id="IPR017911">
    <property type="entry name" value="MacB-like_ATP-bd"/>
</dbReference>
<dbReference type="KEGG" id="ccai:NAS2_1468"/>
<dbReference type="SMART" id="SM00382">
    <property type="entry name" value="AAA"/>
    <property type="match status" value="1"/>
</dbReference>
<dbReference type="GO" id="GO:0098796">
    <property type="term" value="C:membrane protein complex"/>
    <property type="evidence" value="ECO:0007669"/>
    <property type="project" value="UniProtKB-ARBA"/>
</dbReference>
<dbReference type="GO" id="GO:0016887">
    <property type="term" value="F:ATP hydrolysis activity"/>
    <property type="evidence" value="ECO:0007669"/>
    <property type="project" value="InterPro"/>
</dbReference>
<dbReference type="PANTHER" id="PTHR24220:SF86">
    <property type="entry name" value="ABC TRANSPORTER ABCH.1"/>
    <property type="match status" value="1"/>
</dbReference>
<evidence type="ECO:0000256" key="2">
    <source>
        <dbReference type="ARBA" id="ARBA00022741"/>
    </source>
</evidence>
<dbReference type="InterPro" id="IPR003439">
    <property type="entry name" value="ABC_transporter-like_ATP-bd"/>
</dbReference>
<sequence>MQPAADYAIYLDSVRKVYGGAVPTVALDDVTLGVRRGEFISIVGPSGSGKSTLLNIMGALDRPTSGRVYIAGRDVSRLPDDELSRVRNRYIGFVFQAFNLITRMSVVENVELPLVARGMRTSERRRRAMEALKLLGVDHLWAKSPRFLSGGEQQRVAIARALAQDPEFVLADEPTGNLDSKNSDVVMRALMDVNRRTGKTVIMVTHNMELAAMTDKIYRIRDGRIEGVETPQREVASA</sequence>
<evidence type="ECO:0000256" key="1">
    <source>
        <dbReference type="ARBA" id="ARBA00022448"/>
    </source>
</evidence>
<dbReference type="AlphaFoldDB" id="A0A4P2VFB2"/>
<dbReference type="PROSITE" id="PS50893">
    <property type="entry name" value="ABC_TRANSPORTER_2"/>
    <property type="match status" value="1"/>
</dbReference>
<dbReference type="Pfam" id="PF00005">
    <property type="entry name" value="ABC_tran"/>
    <property type="match status" value="1"/>
</dbReference>
<dbReference type="InterPro" id="IPR017871">
    <property type="entry name" value="ABC_transporter-like_CS"/>
</dbReference>
<dbReference type="GO" id="GO:0022857">
    <property type="term" value="F:transmembrane transporter activity"/>
    <property type="evidence" value="ECO:0007669"/>
    <property type="project" value="TreeGrafter"/>
</dbReference>
<evidence type="ECO:0000313" key="6">
    <source>
        <dbReference type="Proteomes" id="UP000509448"/>
    </source>
</evidence>
<reference evidence="5 6" key="1">
    <citation type="journal article" date="2019" name="ISME J.">
        <title>Isolation and characterization of a thermophilic sulfur- and iron-reducing thaumarchaeote from a terrestrial acidic hot spring.</title>
        <authorList>
            <person name="Kato S."/>
            <person name="Itoh T."/>
            <person name="Yuki M."/>
            <person name="Nagamori M."/>
            <person name="Ohnishi M."/>
            <person name="Uematsu K."/>
            <person name="Suzuki K."/>
            <person name="Takashina T."/>
            <person name="Ohkuma M."/>
        </authorList>
    </citation>
    <scope>NUCLEOTIDE SEQUENCE [LARGE SCALE GENOMIC DNA]</scope>
    <source>
        <strain evidence="5 6">NAS-02</strain>
    </source>
</reference>
<feature type="domain" description="ABC transporter" evidence="4">
    <location>
        <begin position="9"/>
        <end position="238"/>
    </location>
</feature>
<evidence type="ECO:0000256" key="3">
    <source>
        <dbReference type="ARBA" id="ARBA00022840"/>
    </source>
</evidence>
<evidence type="ECO:0000313" key="5">
    <source>
        <dbReference type="EMBL" id="BBE42851.1"/>
    </source>
</evidence>
<dbReference type="GeneID" id="55585279"/>
<dbReference type="RefSeq" id="WP_232085496.1">
    <property type="nucleotide sequence ID" value="NZ_AP018732.1"/>
</dbReference>
<dbReference type="CDD" id="cd03255">
    <property type="entry name" value="ABC_MJ0796_LolCDE_FtsE"/>
    <property type="match status" value="1"/>
</dbReference>
<dbReference type="PROSITE" id="PS00211">
    <property type="entry name" value="ABC_TRANSPORTER_1"/>
    <property type="match status" value="1"/>
</dbReference>
<keyword evidence="1" id="KW-0813">Transport</keyword>
<name>A0A4P2VFB2_9ARCH</name>
<protein>
    <submittedName>
        <fullName evidence="5">Lipoprotein releasing system ATP-binding protein LolD</fullName>
    </submittedName>
</protein>
<dbReference type="InterPro" id="IPR015854">
    <property type="entry name" value="ABC_transpr_LolD-like"/>
</dbReference>